<reference evidence="4" key="1">
    <citation type="submission" date="2023-05" db="EMBL/GenBank/DDBJ databases">
        <title>Colonisation of extended spectrum b-lactamase- and carbapenemase-producing bacteria on hospital surfaces from low- and middle-income countries.</title>
        <authorList>
            <person name="Nieto-Rosado M."/>
            <person name="Sands K."/>
            <person name="Iregbu K."/>
            <person name="Zahra R."/>
            <person name="Mazarati J.B."/>
            <person name="Mehtar S."/>
            <person name="Barnards-Group B."/>
            <person name="Walsh T.R."/>
        </authorList>
    </citation>
    <scope>NUCLEOTIDE SEQUENCE</scope>
    <source>
        <strain evidence="4">PP-E493</strain>
    </source>
</reference>
<keyword evidence="2 4" id="KW-0548">Nucleotidyltransferase</keyword>
<sequence>MTKILAIIGARLNSSRLAGKHLLPLACDAAGNTLPIIGHILRRLKTCSTISAIELATTADEFNQPLINWAQENQLTCVPFEGNVNDLMGRLDRIIQRQQPDYIVYICGDCPLIDPNFIDHALTALMASNKDSIKLRDNVSSIHEGMAFYSQRGWKKLMTASQCDMSREHVGYADKLTPVLDYLSIDDSADYSRIKHRISVDTPADFRFMAEVYLRWYVHHGAESIVSLQWVQQQLLDDPALAAINTHVQQKAADKQYPKVSLYCHVDSVIGMGHLKRCALIAEALQEQLGLGTKLHVIGSPYELPWLHTKVQWFDGEVELFNCIKQDNNPLLILDFHPDFIDTLALENACHHAKLQGRALLALDKLTALVESVDKLFIPSFYCSIKHPNISYGWQNYLFSPITLLPKKPQVMILTGGTDALDYGRYLPNLLEDTINPHWDYLWIRGPLAKAPEIKSDSKIKVLHNPSNLPQLQAESTIILSCYGLSLFESIAARAATILLPVKHLCENAELDALAAYQCCQISNTLPEAVSQLMILQNQPEVRNQLINKAGTVFADIKGMSKLLSIVSELLTTANRH</sequence>
<comment type="caution">
    <text evidence="4">The sequence shown here is derived from an EMBL/GenBank/DDBJ whole genome shotgun (WGS) entry which is preliminary data.</text>
</comment>
<dbReference type="RefSeq" id="WP_037424861.1">
    <property type="nucleotide sequence ID" value="NZ_AP026732.1"/>
</dbReference>
<gene>
    <name evidence="4" type="ORF">QM089_12510</name>
</gene>
<dbReference type="Pfam" id="PF02348">
    <property type="entry name" value="CTP_transf_3"/>
    <property type="match status" value="1"/>
</dbReference>
<dbReference type="PANTHER" id="PTHR42866:SF2">
    <property type="entry name" value="3-DEOXY-MANNO-OCTULOSONATE CYTIDYLYLTRANSFERASE, MITOCHONDRIAL"/>
    <property type="match status" value="1"/>
</dbReference>
<dbReference type="GO" id="GO:0005829">
    <property type="term" value="C:cytosol"/>
    <property type="evidence" value="ECO:0007669"/>
    <property type="project" value="TreeGrafter"/>
</dbReference>
<dbReference type="EMBL" id="JASGOQ010000001">
    <property type="protein sequence ID" value="MDV5391051.1"/>
    <property type="molecule type" value="Genomic_DNA"/>
</dbReference>
<organism evidence="4 5">
    <name type="scientific">Shewanella xiamenensis</name>
    <dbReference type="NCBI Taxonomy" id="332186"/>
    <lineage>
        <taxon>Bacteria</taxon>
        <taxon>Pseudomonadati</taxon>
        <taxon>Pseudomonadota</taxon>
        <taxon>Gammaproteobacteria</taxon>
        <taxon>Alteromonadales</taxon>
        <taxon>Shewanellaceae</taxon>
        <taxon>Shewanella</taxon>
    </lineage>
</organism>
<dbReference type="Proteomes" id="UP001187859">
    <property type="component" value="Unassembled WGS sequence"/>
</dbReference>
<dbReference type="SUPFAM" id="SSF53448">
    <property type="entry name" value="Nucleotide-diphospho-sugar transferases"/>
    <property type="match status" value="1"/>
</dbReference>
<evidence type="ECO:0000313" key="4">
    <source>
        <dbReference type="EMBL" id="MDV5391051.1"/>
    </source>
</evidence>
<dbReference type="GO" id="GO:0009103">
    <property type="term" value="P:lipopolysaccharide biosynthetic process"/>
    <property type="evidence" value="ECO:0007669"/>
    <property type="project" value="UniProtKB-KW"/>
</dbReference>
<dbReference type="InterPro" id="IPR029044">
    <property type="entry name" value="Nucleotide-diphossugar_trans"/>
</dbReference>
<proteinExistence type="predicted"/>
<dbReference type="PANTHER" id="PTHR42866">
    <property type="entry name" value="3-DEOXY-MANNO-OCTULOSONATE CYTIDYLYLTRANSFERASE"/>
    <property type="match status" value="1"/>
</dbReference>
<evidence type="ECO:0000313" key="5">
    <source>
        <dbReference type="Proteomes" id="UP001187859"/>
    </source>
</evidence>
<evidence type="ECO:0000256" key="1">
    <source>
        <dbReference type="ARBA" id="ARBA00022679"/>
    </source>
</evidence>
<evidence type="ECO:0000256" key="2">
    <source>
        <dbReference type="ARBA" id="ARBA00022695"/>
    </source>
</evidence>
<protein>
    <submittedName>
        <fullName evidence="4">Acylneuraminate cytidylyltransferase</fullName>
    </submittedName>
</protein>
<accession>A0AAE4PYL1</accession>
<evidence type="ECO:0000256" key="3">
    <source>
        <dbReference type="ARBA" id="ARBA00022985"/>
    </source>
</evidence>
<name>A0AAE4PYL1_9GAMM</name>
<dbReference type="GO" id="GO:0008690">
    <property type="term" value="F:3-deoxy-manno-octulosonate cytidylyltransferase activity"/>
    <property type="evidence" value="ECO:0007669"/>
    <property type="project" value="TreeGrafter"/>
</dbReference>
<dbReference type="AlphaFoldDB" id="A0AAE4PYL1"/>
<dbReference type="InterPro" id="IPR003329">
    <property type="entry name" value="Cytidylyl_trans"/>
</dbReference>
<keyword evidence="1" id="KW-0808">Transferase</keyword>
<keyword evidence="3" id="KW-0448">Lipopolysaccharide biosynthesis</keyword>
<dbReference type="Gene3D" id="3.90.550.10">
    <property type="entry name" value="Spore Coat Polysaccharide Biosynthesis Protein SpsA, Chain A"/>
    <property type="match status" value="1"/>
</dbReference>